<name>A0ABN8J4D3_9NEOP</name>
<evidence type="ECO:0000313" key="1">
    <source>
        <dbReference type="EMBL" id="CAH2075572.1"/>
    </source>
</evidence>
<dbReference type="EMBL" id="OW152820">
    <property type="protein sequence ID" value="CAH2075572.1"/>
    <property type="molecule type" value="Genomic_DNA"/>
</dbReference>
<organism evidence="1 2">
    <name type="scientific">Iphiclides podalirius</name>
    <name type="common">scarce swallowtail</name>
    <dbReference type="NCBI Taxonomy" id="110791"/>
    <lineage>
        <taxon>Eukaryota</taxon>
        <taxon>Metazoa</taxon>
        <taxon>Ecdysozoa</taxon>
        <taxon>Arthropoda</taxon>
        <taxon>Hexapoda</taxon>
        <taxon>Insecta</taxon>
        <taxon>Pterygota</taxon>
        <taxon>Neoptera</taxon>
        <taxon>Endopterygota</taxon>
        <taxon>Lepidoptera</taxon>
        <taxon>Glossata</taxon>
        <taxon>Ditrysia</taxon>
        <taxon>Papilionoidea</taxon>
        <taxon>Papilionidae</taxon>
        <taxon>Papilioninae</taxon>
        <taxon>Iphiclides</taxon>
    </lineage>
</organism>
<dbReference type="Proteomes" id="UP000837857">
    <property type="component" value="Chromosome 8"/>
</dbReference>
<proteinExistence type="predicted"/>
<sequence length="109" mass="11558">MAVLTASMVLYGRCDVKVVQNALTREHAHTGVSEADAAVPGCVTPYSSGIELKMARQPTVDSETRSRATLRNANWALSFGDRVESGAAWDPPSLGRLAAVPSYVTQIGP</sequence>
<evidence type="ECO:0000313" key="2">
    <source>
        <dbReference type="Proteomes" id="UP000837857"/>
    </source>
</evidence>
<protein>
    <submittedName>
        <fullName evidence="1">Uncharacterized protein</fullName>
    </submittedName>
</protein>
<keyword evidence="2" id="KW-1185">Reference proteome</keyword>
<feature type="non-terminal residue" evidence="1">
    <location>
        <position position="1"/>
    </location>
</feature>
<gene>
    <name evidence="1" type="ORF">IPOD504_LOCUS16911</name>
</gene>
<reference evidence="1" key="1">
    <citation type="submission" date="2022-03" db="EMBL/GenBank/DDBJ databases">
        <authorList>
            <person name="Martin H S."/>
        </authorList>
    </citation>
    <scope>NUCLEOTIDE SEQUENCE</scope>
</reference>
<accession>A0ABN8J4D3</accession>